<dbReference type="Gene3D" id="2.60.40.10">
    <property type="entry name" value="Immunoglobulins"/>
    <property type="match status" value="1"/>
</dbReference>
<dbReference type="Gene3D" id="2.40.128.130">
    <property type="entry name" value="Autotransporter beta-domain"/>
    <property type="match status" value="1"/>
</dbReference>
<dbReference type="SMART" id="SM00869">
    <property type="entry name" value="Autotransporter"/>
    <property type="match status" value="1"/>
</dbReference>
<proteinExistence type="predicted"/>
<dbReference type="Proteomes" id="UP000248012">
    <property type="component" value="Unassembled WGS sequence"/>
</dbReference>
<dbReference type="InterPro" id="IPR013783">
    <property type="entry name" value="Ig-like_fold"/>
</dbReference>
<dbReference type="Pfam" id="PF17936">
    <property type="entry name" value="Big_6"/>
    <property type="match status" value="1"/>
</dbReference>
<reference evidence="2 3" key="1">
    <citation type="submission" date="2018-05" db="EMBL/GenBank/DDBJ databases">
        <title>Oceanovita maritima gen. nov., sp. nov., a marine bacterium in the family Rhodobacteraceae isolated from surface seawater of Lundu port Xiamen, China.</title>
        <authorList>
            <person name="Hetharua B.H."/>
            <person name="Min D."/>
            <person name="Liao H."/>
            <person name="Tian Y."/>
        </authorList>
    </citation>
    <scope>NUCLEOTIDE SEQUENCE [LARGE SCALE GENOMIC DNA]</scope>
    <source>
        <strain evidence="2 3">FSX-11</strain>
    </source>
</reference>
<dbReference type="InterPro" id="IPR044048">
    <property type="entry name" value="Big_12"/>
</dbReference>
<evidence type="ECO:0000313" key="3">
    <source>
        <dbReference type="Proteomes" id="UP000248012"/>
    </source>
</evidence>
<accession>A0A2V4MUP6</accession>
<dbReference type="SUPFAM" id="SSF103515">
    <property type="entry name" value="Autotransporter"/>
    <property type="match status" value="1"/>
</dbReference>
<keyword evidence="3" id="KW-1185">Reference proteome</keyword>
<comment type="caution">
    <text evidence="2">The sequence shown here is derived from an EMBL/GenBank/DDBJ whole genome shotgun (WGS) entry which is preliminary data.</text>
</comment>
<organism evidence="2 3">
    <name type="scientific">Litorivita pollutaquae</name>
    <dbReference type="NCBI Taxonomy" id="2200892"/>
    <lineage>
        <taxon>Bacteria</taxon>
        <taxon>Pseudomonadati</taxon>
        <taxon>Pseudomonadota</taxon>
        <taxon>Alphaproteobacteria</taxon>
        <taxon>Rhodobacterales</taxon>
        <taxon>Paracoccaceae</taxon>
        <taxon>Litorivita</taxon>
    </lineage>
</organism>
<name>A0A2V4MUP6_9RHOB</name>
<dbReference type="EMBL" id="QFVT01000004">
    <property type="protein sequence ID" value="PYC47998.1"/>
    <property type="molecule type" value="Genomic_DNA"/>
</dbReference>
<dbReference type="AlphaFoldDB" id="A0A2V4MUP6"/>
<dbReference type="InterPro" id="IPR005546">
    <property type="entry name" value="Autotransporte_beta"/>
</dbReference>
<sequence>MDAQDSAGNQATQRSFVVTVTDTTPPNAPVIGTMGATPDSRVGLEGTAEPGSAVAITFPDGSTQSVIADAGTGAFTVTSNTPQQSGVVTLVATDAEGNDSVPTTAGFTGDDTPPTILIGALSGPTSGTYIAAITLSEDSTDFDAADLTLTNATATLTGSGSDYTATLTPAADGTVSLSVAAGVFTDAAGNSNGASNTVSAVFAGVAPTVSISGAPEALAGGSSFTVAIAFSEVVTGFVAADISATNATVTALTGGGVSYVATVHASGTGDVRVAVPANVAFGATGHGNLASSQVVIADVSVQQTQEHIASYMQTRANQLISNQPSLMSFLSGEPRGKFNFAVTRGAGSFDVATGATGARYPVWAQANGSWTNDGDSESEYVFGALGGHQTISENLLVGAMLQFDHLSEDEGVASVRGTGWMVGPYFVARSATQPLYFEGRLLYGETSNKISPFGTYEDSFDTTRLLAQLKVAGELSYGRTLLTPFMDASYSTDDQHSYVDSLGNTIPGQDIALGQIEIGMDFSMMLPVTTGDLELWGGISGIWSHIDGSGYASTVTPDYEGGRARVELGINHQDSAGHNFTVGTYYDGIGANGYESYGLSLGYEMQF</sequence>
<feature type="domain" description="Autotransporter" evidence="1">
    <location>
        <begin position="355"/>
        <end position="607"/>
    </location>
</feature>
<evidence type="ECO:0000259" key="1">
    <source>
        <dbReference type="PROSITE" id="PS51208"/>
    </source>
</evidence>
<dbReference type="PROSITE" id="PS51208">
    <property type="entry name" value="AUTOTRANSPORTER"/>
    <property type="match status" value="1"/>
</dbReference>
<gene>
    <name evidence="2" type="ORF">DI396_07920</name>
</gene>
<evidence type="ECO:0000313" key="2">
    <source>
        <dbReference type="EMBL" id="PYC47998.1"/>
    </source>
</evidence>
<dbReference type="InterPro" id="IPR041498">
    <property type="entry name" value="Big_6"/>
</dbReference>
<protein>
    <recommendedName>
        <fullName evidence="1">Autotransporter domain-containing protein</fullName>
    </recommendedName>
</protein>
<dbReference type="PANTHER" id="PTHR34677:SF3">
    <property type="entry name" value="BACTERIAL IG-LIKE DOMAIN-CONTAINING PROTEIN"/>
    <property type="match status" value="1"/>
</dbReference>
<dbReference type="OrthoDB" id="9773411at2"/>
<dbReference type="RefSeq" id="WP_110795648.1">
    <property type="nucleotide sequence ID" value="NZ_KZ826483.1"/>
</dbReference>
<dbReference type="PANTHER" id="PTHR34677">
    <property type="match status" value="1"/>
</dbReference>
<dbReference type="InterPro" id="IPR036709">
    <property type="entry name" value="Autotransporte_beta_dom_sf"/>
</dbReference>
<dbReference type="Pfam" id="PF19078">
    <property type="entry name" value="Big_12"/>
    <property type="match status" value="2"/>
</dbReference>